<keyword evidence="1" id="KW-0812">Transmembrane</keyword>
<dbReference type="AlphaFoldDB" id="A0A1M4WFY8"/>
<protein>
    <submittedName>
        <fullName evidence="2">Predicted small integral membrane protein</fullName>
    </submittedName>
</protein>
<keyword evidence="1" id="KW-0472">Membrane</keyword>
<evidence type="ECO:0000256" key="1">
    <source>
        <dbReference type="SAM" id="Phobius"/>
    </source>
</evidence>
<feature type="transmembrane region" description="Helical" evidence="1">
    <location>
        <begin position="72"/>
        <end position="89"/>
    </location>
</feature>
<dbReference type="Pfam" id="PF09928">
    <property type="entry name" value="DUF2160"/>
    <property type="match status" value="1"/>
</dbReference>
<sequence>MVWMSWTLPTALFFIGIAVILVGMTTWQLVSPCVERRGFLPLATTRGDRLFIGLLSSAFIHLAFVALTDVNIAVATVLCAFWMIILMRWG</sequence>
<organism evidence="2 3">
    <name type="scientific">Marinomonas polaris DSM 16579</name>
    <dbReference type="NCBI Taxonomy" id="1122206"/>
    <lineage>
        <taxon>Bacteria</taxon>
        <taxon>Pseudomonadati</taxon>
        <taxon>Pseudomonadota</taxon>
        <taxon>Gammaproteobacteria</taxon>
        <taxon>Oceanospirillales</taxon>
        <taxon>Oceanospirillaceae</taxon>
        <taxon>Marinomonas</taxon>
    </lineage>
</organism>
<accession>A0A1M4WFY8</accession>
<evidence type="ECO:0000313" key="3">
    <source>
        <dbReference type="Proteomes" id="UP000184517"/>
    </source>
</evidence>
<name>A0A1M4WFY8_9GAMM</name>
<keyword evidence="3" id="KW-1185">Reference proteome</keyword>
<dbReference type="OrthoDB" id="5420630at2"/>
<dbReference type="EMBL" id="FQVF01000004">
    <property type="protein sequence ID" value="SHE80070.1"/>
    <property type="molecule type" value="Genomic_DNA"/>
</dbReference>
<keyword evidence="1" id="KW-1133">Transmembrane helix</keyword>
<proteinExistence type="predicted"/>
<dbReference type="RefSeq" id="WP_072838434.1">
    <property type="nucleotide sequence ID" value="NZ_FQVF01000004.1"/>
</dbReference>
<evidence type="ECO:0000313" key="2">
    <source>
        <dbReference type="EMBL" id="SHE80070.1"/>
    </source>
</evidence>
<dbReference type="STRING" id="1122206.SAMN02745753_00786"/>
<feature type="transmembrane region" description="Helical" evidence="1">
    <location>
        <begin position="6"/>
        <end position="30"/>
    </location>
</feature>
<dbReference type="InterPro" id="IPR018678">
    <property type="entry name" value="DUF2160_TM"/>
</dbReference>
<reference evidence="3" key="1">
    <citation type="submission" date="2016-11" db="EMBL/GenBank/DDBJ databases">
        <authorList>
            <person name="Varghese N."/>
            <person name="Submissions S."/>
        </authorList>
    </citation>
    <scope>NUCLEOTIDE SEQUENCE [LARGE SCALE GENOMIC DNA]</scope>
    <source>
        <strain evidence="3">DSM 16579</strain>
    </source>
</reference>
<gene>
    <name evidence="2" type="ORF">SAMN02745753_00786</name>
</gene>
<dbReference type="Proteomes" id="UP000184517">
    <property type="component" value="Unassembled WGS sequence"/>
</dbReference>